<evidence type="ECO:0000313" key="2">
    <source>
        <dbReference type="Proteomes" id="UP001652660"/>
    </source>
</evidence>
<evidence type="ECO:0000313" key="3">
    <source>
        <dbReference type="RefSeq" id="XP_071918909.1"/>
    </source>
</evidence>
<dbReference type="CDD" id="cd01650">
    <property type="entry name" value="RT_nLTR_like"/>
    <property type="match status" value="1"/>
</dbReference>
<dbReference type="InterPro" id="IPR026960">
    <property type="entry name" value="RVT-Znf"/>
</dbReference>
<dbReference type="PROSITE" id="PS50878">
    <property type="entry name" value="RT_POL"/>
    <property type="match status" value="1"/>
</dbReference>
<organism evidence="2 3">
    <name type="scientific">Coffea arabica</name>
    <name type="common">Arabian coffee</name>
    <dbReference type="NCBI Taxonomy" id="13443"/>
    <lineage>
        <taxon>Eukaryota</taxon>
        <taxon>Viridiplantae</taxon>
        <taxon>Streptophyta</taxon>
        <taxon>Embryophyta</taxon>
        <taxon>Tracheophyta</taxon>
        <taxon>Spermatophyta</taxon>
        <taxon>Magnoliopsida</taxon>
        <taxon>eudicotyledons</taxon>
        <taxon>Gunneridae</taxon>
        <taxon>Pentapetalae</taxon>
        <taxon>asterids</taxon>
        <taxon>lamiids</taxon>
        <taxon>Gentianales</taxon>
        <taxon>Rubiaceae</taxon>
        <taxon>Ixoroideae</taxon>
        <taxon>Gardenieae complex</taxon>
        <taxon>Bertiereae - Coffeeae clade</taxon>
        <taxon>Coffeeae</taxon>
        <taxon>Coffea</taxon>
    </lineage>
</organism>
<accession>A0ABM4VHA9</accession>
<protein>
    <recommendedName>
        <fullName evidence="1">Reverse transcriptase domain-containing protein</fullName>
    </recommendedName>
</protein>
<dbReference type="RefSeq" id="XP_071918909.1">
    <property type="nucleotide sequence ID" value="XM_072062808.1"/>
</dbReference>
<dbReference type="Pfam" id="PF13966">
    <property type="entry name" value="zf-RVT"/>
    <property type="match status" value="1"/>
</dbReference>
<gene>
    <name evidence="3" type="primary">LOC140013505</name>
</gene>
<proteinExistence type="predicted"/>
<dbReference type="GeneID" id="140013505"/>
<dbReference type="Proteomes" id="UP001652660">
    <property type="component" value="Chromosome 8c"/>
</dbReference>
<dbReference type="InterPro" id="IPR043502">
    <property type="entry name" value="DNA/RNA_pol_sf"/>
</dbReference>
<sequence>MCQVVERAWNVECEGSRMYQLKQKIANCRVELLKWSNKFQANSRRRIEELKKQLVQIKQGSDQNSREKYKEVKDQLTQAYEKEELYWSQKARVSWLREGDWNSHYFHACVKGSRIRNKILNIQREDGTWTNNEQEIGAEVEEYYRKLFTSSRGQCLEEILDGIPHLIIDQLNNNLTKAVNEKEVEKALFSMHPNKAPRPDGMSPLFFQKFWYLIKEDTFKAIQSFFHSSHMLKAMNKTVISLIPKLGNPTNLKHYRPINLCNVIYKVISKILANRLKKVLDICICKNQATFVPGRQILDNVILSHEFLHHLKNNRQGNAGFLALKLDMSKAYDRVEWRFLEVVMKKMGFCNKWISWIMTCLASVTYSFNISGEHRGFVTPNRGIRQGDPLSPYLFLLCSERLSNLLKKAEENKKIIGMKISRRGPSITHLFFADDSLIFCKAEPNQARELMHLLKLYEDNSGQMINIEKSSVFFSKNTSTAKKEEVCRELGRIQIVSQGKYLGLPMVITRTKEQVFGFVKDNCQKRINSCKNKFLSLVGKEVLLKAVTMAMPTYSMSCFKLSSKLCKDISSMMSNFWWGESERKSKHHWCSWKQITQDKECGGLGFKDLQCFNKALLGKQVWRVLTKPKLLVSKVPKAKYHPKESIFRCKVPKTASWIWQSIRGSKELVEEGVRRKIGNGRSTRIWEDRWISDSPQGKPTSIHSGCGQYTVRSANKQLNIQSAQARSGNTTEDSSSGSYDGRQGWKQLWKLKVKQKLKVFIWKGLNNALPVNELIFARTKMGDPRCTGCGEEEETVEHLFFHCKKAEHAWRIAPVQWDGIEDQRGCFKRWWNALVGARCRREGSNTCEEEGINIEVAISHNEDGQVVGFGIITTDNNGRAKVTWAMRERSTGIRLFDYAESVKLVMAKARAQHWPTVRIGITDPQLLRQLQTGTSKDIRLFAHVEDINSLRSMFRQCSFFLLQDEQTDRSRQISLYAIGIQVDEERLFP</sequence>
<dbReference type="PANTHER" id="PTHR33116">
    <property type="entry name" value="REVERSE TRANSCRIPTASE ZINC-BINDING DOMAIN-CONTAINING PROTEIN-RELATED-RELATED"/>
    <property type="match status" value="1"/>
</dbReference>
<dbReference type="PANTHER" id="PTHR33116:SF86">
    <property type="entry name" value="REVERSE TRANSCRIPTASE DOMAIN-CONTAINING PROTEIN"/>
    <property type="match status" value="1"/>
</dbReference>
<dbReference type="Pfam" id="PF00078">
    <property type="entry name" value="RVT_1"/>
    <property type="match status" value="1"/>
</dbReference>
<dbReference type="SUPFAM" id="SSF56672">
    <property type="entry name" value="DNA/RNA polymerases"/>
    <property type="match status" value="1"/>
</dbReference>
<evidence type="ECO:0000259" key="1">
    <source>
        <dbReference type="PROSITE" id="PS50878"/>
    </source>
</evidence>
<dbReference type="InterPro" id="IPR000477">
    <property type="entry name" value="RT_dom"/>
</dbReference>
<keyword evidence="2" id="KW-1185">Reference proteome</keyword>
<feature type="domain" description="Reverse transcriptase" evidence="1">
    <location>
        <begin position="224"/>
        <end position="506"/>
    </location>
</feature>
<name>A0ABM4VHA9_COFAR</name>
<reference evidence="3" key="1">
    <citation type="submission" date="2025-08" db="UniProtKB">
        <authorList>
            <consortium name="RefSeq"/>
        </authorList>
    </citation>
    <scope>IDENTIFICATION</scope>
    <source>
        <tissue evidence="3">Leaves</tissue>
    </source>
</reference>